<gene>
    <name evidence="1" type="ORF">BpHYR1_028139</name>
</gene>
<organism evidence="1 2">
    <name type="scientific">Brachionus plicatilis</name>
    <name type="common">Marine rotifer</name>
    <name type="synonym">Brachionus muelleri</name>
    <dbReference type="NCBI Taxonomy" id="10195"/>
    <lineage>
        <taxon>Eukaryota</taxon>
        <taxon>Metazoa</taxon>
        <taxon>Spiralia</taxon>
        <taxon>Gnathifera</taxon>
        <taxon>Rotifera</taxon>
        <taxon>Eurotatoria</taxon>
        <taxon>Monogononta</taxon>
        <taxon>Pseudotrocha</taxon>
        <taxon>Ploima</taxon>
        <taxon>Brachionidae</taxon>
        <taxon>Brachionus</taxon>
    </lineage>
</organism>
<dbReference type="EMBL" id="REGN01009714">
    <property type="protein sequence ID" value="RNA00512.1"/>
    <property type="molecule type" value="Genomic_DNA"/>
</dbReference>
<evidence type="ECO:0000313" key="1">
    <source>
        <dbReference type="EMBL" id="RNA00512.1"/>
    </source>
</evidence>
<keyword evidence="2" id="KW-1185">Reference proteome</keyword>
<accession>A0A3M7PN22</accession>
<dbReference type="AlphaFoldDB" id="A0A3M7PN22"/>
<dbReference type="Proteomes" id="UP000276133">
    <property type="component" value="Unassembled WGS sequence"/>
</dbReference>
<proteinExistence type="predicted"/>
<name>A0A3M7PN22_BRAPC</name>
<sequence length="59" mass="7045">MLFSLRVKNCSENQIVKYWLIFVSVLSKIANSSNKRGFWRIIYDLICSLWSSIRNIYIN</sequence>
<comment type="caution">
    <text evidence="1">The sequence shown here is derived from an EMBL/GenBank/DDBJ whole genome shotgun (WGS) entry which is preliminary data.</text>
</comment>
<evidence type="ECO:0000313" key="2">
    <source>
        <dbReference type="Proteomes" id="UP000276133"/>
    </source>
</evidence>
<reference evidence="1 2" key="1">
    <citation type="journal article" date="2018" name="Sci. Rep.">
        <title>Genomic signatures of local adaptation to the degree of environmental predictability in rotifers.</title>
        <authorList>
            <person name="Franch-Gras L."/>
            <person name="Hahn C."/>
            <person name="Garcia-Roger E.M."/>
            <person name="Carmona M.J."/>
            <person name="Serra M."/>
            <person name="Gomez A."/>
        </authorList>
    </citation>
    <scope>NUCLEOTIDE SEQUENCE [LARGE SCALE GENOMIC DNA]</scope>
    <source>
        <strain evidence="1">HYR1</strain>
    </source>
</reference>
<protein>
    <submittedName>
        <fullName evidence="1">Uncharacterized protein</fullName>
    </submittedName>
</protein>